<dbReference type="SUPFAM" id="SSF57903">
    <property type="entry name" value="FYVE/PHD zinc finger"/>
    <property type="match status" value="1"/>
</dbReference>
<name>A0A7M7KI11_VARDE</name>
<evidence type="ECO:0000259" key="5">
    <source>
        <dbReference type="PROSITE" id="PS51805"/>
    </source>
</evidence>
<dbReference type="InterPro" id="IPR051188">
    <property type="entry name" value="PHD-type_Zinc_Finger"/>
</dbReference>
<feature type="region of interest" description="Disordered" evidence="4">
    <location>
        <begin position="326"/>
        <end position="359"/>
    </location>
</feature>
<dbReference type="PROSITE" id="PS51805">
    <property type="entry name" value="EPHD"/>
    <property type="match status" value="1"/>
</dbReference>
<evidence type="ECO:0000256" key="1">
    <source>
        <dbReference type="ARBA" id="ARBA00022723"/>
    </source>
</evidence>
<evidence type="ECO:0000313" key="6">
    <source>
        <dbReference type="EnsemblMetazoa" id="XP_022667084"/>
    </source>
</evidence>
<dbReference type="Pfam" id="PF26054">
    <property type="entry name" value="PHD_G2E3"/>
    <property type="match status" value="1"/>
</dbReference>
<evidence type="ECO:0000256" key="4">
    <source>
        <dbReference type="SAM" id="MobiDB-lite"/>
    </source>
</evidence>
<sequence length="436" mass="49092">MEFRLIHEFTQVHKSLREAGDQLANASQLHQDTCVFCRRPIRDDENLIFGQRESSLKHTVHYFCMLLSSQLPQKGQDEEGIKGFLDVDIAKEVRRSQKDKCCYCRKPGANVRCAKASCRRVFHFPCAYENDSIADFNQEAFDVLCGEHARPQVVVPLTKPDGTAECLVCLETIRINPSVSISSDFLVSPCCRQLYEKRCLRGYAKVAGLHHFKCCQCRNVNQFLYACQQNGIFVPNQDAEWERSNEFADHYIPHSVCDVPICLCPNGRQTTDGHPDWEVVRCDDCGKSGTHIKCSDLQDGPMSAYRCQDCECIGNPSVNSSVPASITGVSSATNEHPEIIEVDDDGDDDDDDENDCDADSDVVVVSSTYTAEDIAQRRKADQERLQETYSRFRSIIINRLVESLRKQRHLTAGTSNSLKSVVDRPAAGGSRKRQYL</sequence>
<dbReference type="PANTHER" id="PTHR12420">
    <property type="entry name" value="PHD FINGER PROTEIN"/>
    <property type="match status" value="1"/>
</dbReference>
<feature type="region of interest" description="Disordered" evidence="4">
    <location>
        <begin position="415"/>
        <end position="436"/>
    </location>
</feature>
<dbReference type="EnsemblMetazoa" id="XM_022811349">
    <property type="protein sequence ID" value="XP_022667084"/>
    <property type="gene ID" value="LOC111252831"/>
</dbReference>
<protein>
    <recommendedName>
        <fullName evidence="5">PHD-type domain-containing protein</fullName>
    </recommendedName>
</protein>
<organism evidence="6 7">
    <name type="scientific">Varroa destructor</name>
    <name type="common">Honeybee mite</name>
    <dbReference type="NCBI Taxonomy" id="109461"/>
    <lineage>
        <taxon>Eukaryota</taxon>
        <taxon>Metazoa</taxon>
        <taxon>Ecdysozoa</taxon>
        <taxon>Arthropoda</taxon>
        <taxon>Chelicerata</taxon>
        <taxon>Arachnida</taxon>
        <taxon>Acari</taxon>
        <taxon>Parasitiformes</taxon>
        <taxon>Mesostigmata</taxon>
        <taxon>Gamasina</taxon>
        <taxon>Dermanyssoidea</taxon>
        <taxon>Varroidae</taxon>
        <taxon>Varroa</taxon>
    </lineage>
</organism>
<dbReference type="RefSeq" id="XP_022667084.1">
    <property type="nucleotide sequence ID" value="XM_022811349.1"/>
</dbReference>
<proteinExistence type="predicted"/>
<dbReference type="InterPro" id="IPR011011">
    <property type="entry name" value="Znf_FYVE_PHD"/>
</dbReference>
<dbReference type="InterPro" id="IPR001965">
    <property type="entry name" value="Znf_PHD"/>
</dbReference>
<dbReference type="Gene3D" id="3.30.40.10">
    <property type="entry name" value="Zinc/RING finger domain, C3HC4 (zinc finger)"/>
    <property type="match status" value="2"/>
</dbReference>
<dbReference type="GO" id="GO:0008270">
    <property type="term" value="F:zinc ion binding"/>
    <property type="evidence" value="ECO:0007669"/>
    <property type="project" value="UniProtKB-KW"/>
</dbReference>
<keyword evidence="3" id="KW-0862">Zinc</keyword>
<feature type="domain" description="PHD-type" evidence="5">
    <location>
        <begin position="31"/>
        <end position="149"/>
    </location>
</feature>
<dbReference type="KEGG" id="vde:111252831"/>
<dbReference type="GO" id="GO:0005634">
    <property type="term" value="C:nucleus"/>
    <property type="evidence" value="ECO:0007669"/>
    <property type="project" value="TreeGrafter"/>
</dbReference>
<accession>A0A7M7KI11</accession>
<feature type="compositionally biased region" description="Acidic residues" evidence="4">
    <location>
        <begin position="340"/>
        <end position="359"/>
    </location>
</feature>
<dbReference type="GeneID" id="111252831"/>
<keyword evidence="2" id="KW-0863">Zinc-finger</keyword>
<evidence type="ECO:0000313" key="7">
    <source>
        <dbReference type="Proteomes" id="UP000594260"/>
    </source>
</evidence>
<dbReference type="InterPro" id="IPR013083">
    <property type="entry name" value="Znf_RING/FYVE/PHD"/>
</dbReference>
<dbReference type="SMART" id="SM00249">
    <property type="entry name" value="PHD"/>
    <property type="match status" value="2"/>
</dbReference>
<reference evidence="6" key="1">
    <citation type="submission" date="2021-01" db="UniProtKB">
        <authorList>
            <consortium name="EnsemblMetazoa"/>
        </authorList>
    </citation>
    <scope>IDENTIFICATION</scope>
</reference>
<dbReference type="OMA" id="CTHENSL"/>
<evidence type="ECO:0000256" key="3">
    <source>
        <dbReference type="ARBA" id="ARBA00022833"/>
    </source>
</evidence>
<dbReference type="InterPro" id="IPR059102">
    <property type="entry name" value="PHD_PHF7/G2E3-like"/>
</dbReference>
<dbReference type="InParanoid" id="A0A7M7KI11"/>
<dbReference type="InterPro" id="IPR034732">
    <property type="entry name" value="EPHD"/>
</dbReference>
<dbReference type="OrthoDB" id="512616at2759"/>
<dbReference type="Pfam" id="PF13771">
    <property type="entry name" value="zf-HC5HC2H"/>
    <property type="match status" value="1"/>
</dbReference>
<evidence type="ECO:0000256" key="2">
    <source>
        <dbReference type="ARBA" id="ARBA00022771"/>
    </source>
</evidence>
<dbReference type="AlphaFoldDB" id="A0A7M7KI11"/>
<dbReference type="PANTHER" id="PTHR12420:SF42">
    <property type="entry name" value="G2_M PHASE-SPECIFIC E3 UBIQUITIN-PROTEIN LIGASE"/>
    <property type="match status" value="1"/>
</dbReference>
<dbReference type="Proteomes" id="UP000594260">
    <property type="component" value="Unplaced"/>
</dbReference>
<keyword evidence="7" id="KW-1185">Reference proteome</keyword>
<keyword evidence="1" id="KW-0479">Metal-binding</keyword>